<evidence type="ECO:0000313" key="1">
    <source>
        <dbReference type="EMBL" id="BBK24922.1"/>
    </source>
</evidence>
<protein>
    <submittedName>
        <fullName evidence="1">Uncharacterized protein</fullName>
    </submittedName>
</protein>
<dbReference type="OrthoDB" id="1634428at2"/>
<dbReference type="Proteomes" id="UP000320585">
    <property type="component" value="Chromosome"/>
</dbReference>
<dbReference type="AlphaFoldDB" id="A0A8E3ZIB0"/>
<sequence length="148" mass="16205">MNATNVDYYIVGFKSDGSRAAGKICMFDPIKHPDKLEAEAEKMKADNADIVTVKAVTTEDYMNLLGNNTESKEYILSGDTFIPKPDYVPTEAEEKQAAIATIKAKYQPTLDSLVEARVKAAMLGADTTKIDSQYKTTLANMATEIKNA</sequence>
<dbReference type="GeneID" id="92716077"/>
<dbReference type="RefSeq" id="WP_143332449.1">
    <property type="nucleotide sequence ID" value="NZ_AP019697.1"/>
</dbReference>
<dbReference type="KEGG" id="dho:Dia5BBH33_08570"/>
<organism evidence="1 2">
    <name type="scientific">Dialister hominis</name>
    <dbReference type="NCBI Taxonomy" id="2582419"/>
    <lineage>
        <taxon>Bacteria</taxon>
        <taxon>Bacillati</taxon>
        <taxon>Bacillota</taxon>
        <taxon>Negativicutes</taxon>
        <taxon>Veillonellales</taxon>
        <taxon>Veillonellaceae</taxon>
        <taxon>Dialister</taxon>
    </lineage>
</organism>
<proteinExistence type="predicted"/>
<accession>A0A8E3ZIB0</accession>
<name>A0A8E3ZIB0_9FIRM</name>
<keyword evidence="2" id="KW-1185">Reference proteome</keyword>
<dbReference type="EMBL" id="AP019697">
    <property type="protein sequence ID" value="BBK24922.1"/>
    <property type="molecule type" value="Genomic_DNA"/>
</dbReference>
<reference evidence="2" key="1">
    <citation type="submission" date="2019-05" db="EMBL/GenBank/DDBJ databases">
        <title>Complete genome sequencing of Dialister sp. strain 5BBH33.</title>
        <authorList>
            <person name="Sakamoto M."/>
            <person name="Murakami T."/>
            <person name="Mori H."/>
        </authorList>
    </citation>
    <scope>NUCLEOTIDE SEQUENCE [LARGE SCALE GENOMIC DNA]</scope>
    <source>
        <strain evidence="2">5BBH33</strain>
    </source>
</reference>
<evidence type="ECO:0000313" key="2">
    <source>
        <dbReference type="Proteomes" id="UP000320585"/>
    </source>
</evidence>
<gene>
    <name evidence="1" type="ORF">Dia5BBH33_08570</name>
</gene>